<feature type="region of interest" description="Disordered" evidence="1">
    <location>
        <begin position="1"/>
        <end position="37"/>
    </location>
</feature>
<keyword evidence="3" id="KW-0255">Endonuclease</keyword>
<keyword evidence="3" id="KW-0378">Hydrolase</keyword>
<evidence type="ECO:0000256" key="1">
    <source>
        <dbReference type="SAM" id="MobiDB-lite"/>
    </source>
</evidence>
<keyword evidence="4" id="KW-1185">Reference proteome</keyword>
<feature type="domain" description="Putative restriction endonuclease" evidence="2">
    <location>
        <begin position="23"/>
        <end position="167"/>
    </location>
</feature>
<evidence type="ECO:0000313" key="4">
    <source>
        <dbReference type="Proteomes" id="UP000320876"/>
    </source>
</evidence>
<name>A0A542DKE3_AMYCI</name>
<organism evidence="3 4">
    <name type="scientific">Amycolatopsis cihanbeyliensis</name>
    <dbReference type="NCBI Taxonomy" id="1128664"/>
    <lineage>
        <taxon>Bacteria</taxon>
        <taxon>Bacillati</taxon>
        <taxon>Actinomycetota</taxon>
        <taxon>Actinomycetes</taxon>
        <taxon>Pseudonocardiales</taxon>
        <taxon>Pseudonocardiaceae</taxon>
        <taxon>Amycolatopsis</taxon>
    </lineage>
</organism>
<dbReference type="GO" id="GO:0004519">
    <property type="term" value="F:endonuclease activity"/>
    <property type="evidence" value="ECO:0007669"/>
    <property type="project" value="UniProtKB-KW"/>
</dbReference>
<protein>
    <submittedName>
        <fullName evidence="3">Putative restriction endonuclease</fullName>
    </submittedName>
</protein>
<dbReference type="EMBL" id="VFML01000001">
    <property type="protein sequence ID" value="TQJ03547.1"/>
    <property type="molecule type" value="Genomic_DNA"/>
</dbReference>
<feature type="compositionally biased region" description="Basic and acidic residues" evidence="1">
    <location>
        <begin position="9"/>
        <end position="26"/>
    </location>
</feature>
<dbReference type="Proteomes" id="UP000320876">
    <property type="component" value="Unassembled WGS sequence"/>
</dbReference>
<dbReference type="Pfam" id="PF05685">
    <property type="entry name" value="Uma2"/>
    <property type="match status" value="1"/>
</dbReference>
<proteinExistence type="predicted"/>
<dbReference type="InterPro" id="IPR008538">
    <property type="entry name" value="Uma2"/>
</dbReference>
<comment type="caution">
    <text evidence="3">The sequence shown here is derived from an EMBL/GenBank/DDBJ whole genome shotgun (WGS) entry which is preliminary data.</text>
</comment>
<gene>
    <name evidence="3" type="ORF">FB471_3309</name>
</gene>
<sequence>MSVLTGEHGPLEHWPRSPADGARHCEPVGGVPRANRKTPACHRAATFELGHQLRAQLPRQLCVLLEVEVVTRPHPATVRVPDLVVVPRAVARRNPVRYPAFDVALAVELLPAGADPGGRRARIAEYAAAGIRGYWTVELAGGPRLTAYRLADTGYRPEAEGSGTLVLDVPVPVTLELDRLCR</sequence>
<dbReference type="SUPFAM" id="SSF52980">
    <property type="entry name" value="Restriction endonuclease-like"/>
    <property type="match status" value="1"/>
</dbReference>
<accession>A0A542DKE3</accession>
<dbReference type="InterPro" id="IPR011335">
    <property type="entry name" value="Restrct_endonuc-II-like"/>
</dbReference>
<dbReference type="AlphaFoldDB" id="A0A542DKE3"/>
<dbReference type="CDD" id="cd06260">
    <property type="entry name" value="DUF820-like"/>
    <property type="match status" value="1"/>
</dbReference>
<evidence type="ECO:0000313" key="3">
    <source>
        <dbReference type="EMBL" id="TQJ03547.1"/>
    </source>
</evidence>
<dbReference type="InterPro" id="IPR012296">
    <property type="entry name" value="Nuclease_put_TT1808"/>
</dbReference>
<reference evidence="3 4" key="1">
    <citation type="submission" date="2019-06" db="EMBL/GenBank/DDBJ databases">
        <title>Sequencing the genomes of 1000 actinobacteria strains.</title>
        <authorList>
            <person name="Klenk H.-P."/>
        </authorList>
    </citation>
    <scope>NUCLEOTIDE SEQUENCE [LARGE SCALE GENOMIC DNA]</scope>
    <source>
        <strain evidence="3 4">DSM 45679</strain>
    </source>
</reference>
<keyword evidence="3" id="KW-0540">Nuclease</keyword>
<evidence type="ECO:0000259" key="2">
    <source>
        <dbReference type="Pfam" id="PF05685"/>
    </source>
</evidence>
<dbReference type="Gene3D" id="3.90.1570.10">
    <property type="entry name" value="tt1808, chain A"/>
    <property type="match status" value="1"/>
</dbReference>